<dbReference type="AlphaFoldDB" id="A0A0H5R9H2"/>
<evidence type="ECO:0000313" key="1">
    <source>
        <dbReference type="EMBL" id="CRZ05069.1"/>
    </source>
</evidence>
<name>A0A0H5R9H2_9EUKA</name>
<sequence>MIQAYQTFYQNFTGASVLMTDGASAFETAACELRLRHLLFMRDCHSVLCTIFDSEVSFLDFFNTFYARLAGDGDALRFLSGFLIPFWSRRRKFVQPSRLNVSLQDM</sequence>
<protein>
    <submittedName>
        <fullName evidence="1">Uncharacterized protein</fullName>
    </submittedName>
</protein>
<dbReference type="EMBL" id="HACM01004624">
    <property type="protein sequence ID" value="CRZ05066.1"/>
    <property type="molecule type" value="Transcribed_RNA"/>
</dbReference>
<reference evidence="1" key="1">
    <citation type="submission" date="2015-04" db="EMBL/GenBank/DDBJ databases">
        <title>The genome sequence of the plant pathogenic Rhizarian Plasmodiophora brassicae reveals insights in its biotrophic life cycle and the origin of chitin synthesis.</title>
        <authorList>
            <person name="Schwelm A."/>
            <person name="Fogelqvist J."/>
            <person name="Knaust A."/>
            <person name="Julke S."/>
            <person name="Lilja T."/>
            <person name="Dhandapani V."/>
            <person name="Bonilla-Rosso G."/>
            <person name="Karlsson M."/>
            <person name="Shevchenko A."/>
            <person name="Choi S.R."/>
            <person name="Kim H.G."/>
            <person name="Park J.Y."/>
            <person name="Lim Y.P."/>
            <person name="Ludwig-Muller J."/>
            <person name="Dixelius C."/>
        </authorList>
    </citation>
    <scope>NUCLEOTIDE SEQUENCE</scope>
    <source>
        <tissue evidence="1">Potato root galls</tissue>
    </source>
</reference>
<proteinExistence type="predicted"/>
<accession>A0A0H5R9H2</accession>
<organism evidence="1">
    <name type="scientific">Spongospora subterranea</name>
    <dbReference type="NCBI Taxonomy" id="70186"/>
    <lineage>
        <taxon>Eukaryota</taxon>
        <taxon>Sar</taxon>
        <taxon>Rhizaria</taxon>
        <taxon>Endomyxa</taxon>
        <taxon>Phytomyxea</taxon>
        <taxon>Plasmodiophorida</taxon>
        <taxon>Plasmodiophoridae</taxon>
        <taxon>Spongospora</taxon>
    </lineage>
</organism>
<dbReference type="EMBL" id="HACM01004627">
    <property type="protein sequence ID" value="CRZ05069.1"/>
    <property type="molecule type" value="Transcribed_RNA"/>
</dbReference>